<keyword evidence="8" id="KW-1185">Reference proteome</keyword>
<dbReference type="GeneID" id="80894977"/>
<organism evidence="7 8">
    <name type="scientific">Akanthomyces muscarius</name>
    <name type="common">Entomopathogenic fungus</name>
    <name type="synonym">Lecanicillium muscarium</name>
    <dbReference type="NCBI Taxonomy" id="2231603"/>
    <lineage>
        <taxon>Eukaryota</taxon>
        <taxon>Fungi</taxon>
        <taxon>Dikarya</taxon>
        <taxon>Ascomycota</taxon>
        <taxon>Pezizomycotina</taxon>
        <taxon>Sordariomycetes</taxon>
        <taxon>Hypocreomycetidae</taxon>
        <taxon>Hypocreales</taxon>
        <taxon>Cordycipitaceae</taxon>
        <taxon>Akanthomyces</taxon>
    </lineage>
</organism>
<feature type="domain" description="Peptidase S9 prolyl oligopeptidase catalytic" evidence="6">
    <location>
        <begin position="456"/>
        <end position="679"/>
    </location>
</feature>
<dbReference type="KEGG" id="amus:LMH87_007818"/>
<keyword evidence="2" id="KW-0378">Hydrolase</keyword>
<dbReference type="InterPro" id="IPR029058">
    <property type="entry name" value="AB_hydrolase_fold"/>
</dbReference>
<feature type="compositionally biased region" description="Basic and acidic residues" evidence="5">
    <location>
        <begin position="149"/>
        <end position="158"/>
    </location>
</feature>
<dbReference type="GO" id="GO:0006508">
    <property type="term" value="P:proteolysis"/>
    <property type="evidence" value="ECO:0007669"/>
    <property type="project" value="InterPro"/>
</dbReference>
<evidence type="ECO:0000256" key="5">
    <source>
        <dbReference type="SAM" id="MobiDB-lite"/>
    </source>
</evidence>
<sequence length="693" mass="74438">MADTNKPSPFDRELAEALCSLEIPKQIKFSPDGQKIVYTTSFQSGGLRKGKHATSKLWLASASGPGSARPLTSGKTRDNSPAWHPDGNRVAFLSDRGDPGSGRAIWMLRLDGGDAVQISNSGSKSSIASFAFSPSGDVIAYTSADEISSEQKEREEKNGGAADPAVWGQDTSQHARLRLLDVKTRETRTLDTGKGHVIEFHWSPDGTSVIVGTVANMDSEEVFMTGTTIATVAVESGEKTEVCVAGVLGESLTWAPDGKVYFIDTAVKGSYLSGAAVYSVDPAETQATPVMVASGDEDDASSLVVSGGKVFVSRNVRMGTLISDISGKRIFEKPVVFYSWDIAYDAKRSSWTVAANLSDINTPAEVVVARHDVQSPIVLSQHGKVFEDRTFGSFHVLSCPSSDGEVELDGIYLAPTGQIGSDQGASPAKPLPTVVFIHGGPIDRDFNRFDPSDLYWASYLLAKGYAVLMPQYRGSYGRGSHFASYSRTGHGRENYDDVITITNHAIRKGFADEKRLLVSGWSMGGLLTYLCCVRNGQHELGWHFNAAVSGGGICDMDSLALTSDLGSTVLTELGGGQAPWTVGRDVTSARRGSALWEVAGAVAEAHRTGKAVIPPTLILHGDQDNRAPFTQSQGFRRALRAHNLPHEFVSYPGQGHTPSPMLHWVDMLERVARWCDVYIGPGVSLPHGVVNQE</sequence>
<dbReference type="SUPFAM" id="SSF53474">
    <property type="entry name" value="alpha/beta-Hydrolases"/>
    <property type="match status" value="1"/>
</dbReference>
<name>A0A9W8QLG7_AKAMU</name>
<evidence type="ECO:0000256" key="4">
    <source>
        <dbReference type="ARBA" id="ARBA00032829"/>
    </source>
</evidence>
<evidence type="ECO:0000313" key="8">
    <source>
        <dbReference type="Proteomes" id="UP001144673"/>
    </source>
</evidence>
<protein>
    <recommendedName>
        <fullName evidence="4">Dipeptidyl-peptidase V</fullName>
    </recommendedName>
</protein>
<evidence type="ECO:0000256" key="1">
    <source>
        <dbReference type="ARBA" id="ARBA00010040"/>
    </source>
</evidence>
<dbReference type="Pfam" id="PF00326">
    <property type="entry name" value="Peptidase_S9"/>
    <property type="match status" value="1"/>
</dbReference>
<dbReference type="AlphaFoldDB" id="A0A9W8QLG7"/>
<dbReference type="InterPro" id="IPR011042">
    <property type="entry name" value="6-blade_b-propeller_TolB-like"/>
</dbReference>
<dbReference type="Gene3D" id="2.120.10.30">
    <property type="entry name" value="TolB, C-terminal domain"/>
    <property type="match status" value="2"/>
</dbReference>
<keyword evidence="3" id="KW-0645">Protease</keyword>
<evidence type="ECO:0000313" key="7">
    <source>
        <dbReference type="EMBL" id="KAJ4159881.1"/>
    </source>
</evidence>
<evidence type="ECO:0000256" key="2">
    <source>
        <dbReference type="ARBA" id="ARBA00022801"/>
    </source>
</evidence>
<dbReference type="EMBL" id="JAJHUN010000003">
    <property type="protein sequence ID" value="KAJ4159881.1"/>
    <property type="molecule type" value="Genomic_DNA"/>
</dbReference>
<dbReference type="Proteomes" id="UP001144673">
    <property type="component" value="Unassembled WGS sequence"/>
</dbReference>
<feature type="region of interest" description="Disordered" evidence="5">
    <location>
        <begin position="61"/>
        <end position="89"/>
    </location>
</feature>
<dbReference type="InterPro" id="IPR001375">
    <property type="entry name" value="Peptidase_S9_cat"/>
</dbReference>
<dbReference type="PANTHER" id="PTHR42776:SF27">
    <property type="entry name" value="DIPEPTIDYL PEPTIDASE FAMILY MEMBER 6"/>
    <property type="match status" value="1"/>
</dbReference>
<dbReference type="InterPro" id="IPR011659">
    <property type="entry name" value="WD40"/>
</dbReference>
<dbReference type="Gene3D" id="3.40.50.1820">
    <property type="entry name" value="alpha/beta hydrolase"/>
    <property type="match status" value="1"/>
</dbReference>
<evidence type="ECO:0000256" key="3">
    <source>
        <dbReference type="ARBA" id="ARBA00022825"/>
    </source>
</evidence>
<dbReference type="SUPFAM" id="SSF82171">
    <property type="entry name" value="DPP6 N-terminal domain-like"/>
    <property type="match status" value="1"/>
</dbReference>
<evidence type="ECO:0000259" key="6">
    <source>
        <dbReference type="Pfam" id="PF00326"/>
    </source>
</evidence>
<dbReference type="GO" id="GO:0004252">
    <property type="term" value="F:serine-type endopeptidase activity"/>
    <property type="evidence" value="ECO:0007669"/>
    <property type="project" value="TreeGrafter"/>
</dbReference>
<dbReference type="RefSeq" id="XP_056057686.1">
    <property type="nucleotide sequence ID" value="XM_056199871.1"/>
</dbReference>
<comment type="similarity">
    <text evidence="1">Belongs to the peptidase S9C family.</text>
</comment>
<accession>A0A9W8QLG7</accession>
<keyword evidence="3" id="KW-0720">Serine protease</keyword>
<reference evidence="7" key="1">
    <citation type="journal article" date="2023" name="Access Microbiol">
        <title>De-novo genome assembly for Akanthomyces muscarius, a biocontrol agent of insect agricultural pests.</title>
        <authorList>
            <person name="Erdos Z."/>
            <person name="Studholme D.J."/>
            <person name="Raymond B."/>
            <person name="Sharma M."/>
        </authorList>
    </citation>
    <scope>NUCLEOTIDE SEQUENCE</scope>
    <source>
        <strain evidence="7">Ve6</strain>
    </source>
</reference>
<feature type="region of interest" description="Disordered" evidence="5">
    <location>
        <begin position="146"/>
        <end position="167"/>
    </location>
</feature>
<dbReference type="PANTHER" id="PTHR42776">
    <property type="entry name" value="SERINE PEPTIDASE S9 FAMILY MEMBER"/>
    <property type="match status" value="1"/>
</dbReference>
<dbReference type="Pfam" id="PF07676">
    <property type="entry name" value="PD40"/>
    <property type="match status" value="1"/>
</dbReference>
<gene>
    <name evidence="7" type="ORF">LMH87_007818</name>
</gene>
<proteinExistence type="inferred from homology"/>
<comment type="caution">
    <text evidence="7">The sequence shown here is derived from an EMBL/GenBank/DDBJ whole genome shotgun (WGS) entry which is preliminary data.</text>
</comment>